<dbReference type="EMBL" id="NIQP01000003">
    <property type="protein sequence ID" value="PPB72059.1"/>
    <property type="molecule type" value="Genomic_DNA"/>
</dbReference>
<evidence type="ECO:0000313" key="1">
    <source>
        <dbReference type="EMBL" id="PPB72059.1"/>
    </source>
</evidence>
<evidence type="ECO:0000313" key="2">
    <source>
        <dbReference type="Proteomes" id="UP000239685"/>
    </source>
</evidence>
<proteinExistence type="predicted"/>
<sequence length="94" mass="11388">MASIVKTIIRTIDRSSKARARELRQTENLYKKQLREYEKEKKAALREQLITEKQQLSKIKEKFEKMLENSKNMLTKREARRKEIVKSFIENNFK</sequence>
<name>A0A2S5J574_CAMHY</name>
<organism evidence="1 2">
    <name type="scientific">Campylobacter hyointestinalis subsp. hyointestinalis</name>
    <dbReference type="NCBI Taxonomy" id="91352"/>
    <lineage>
        <taxon>Bacteria</taxon>
        <taxon>Pseudomonadati</taxon>
        <taxon>Campylobacterota</taxon>
        <taxon>Epsilonproteobacteria</taxon>
        <taxon>Campylobacterales</taxon>
        <taxon>Campylobacteraceae</taxon>
        <taxon>Campylobacter</taxon>
    </lineage>
</organism>
<dbReference type="RefSeq" id="WP_059433672.1">
    <property type="nucleotide sequence ID" value="NZ_NIQE01000004.1"/>
</dbReference>
<protein>
    <submittedName>
        <fullName evidence="1">Uncharacterized protein</fullName>
    </submittedName>
</protein>
<reference evidence="1 2" key="1">
    <citation type="submission" date="2017-06" db="EMBL/GenBank/DDBJ databases">
        <title>Updating the genomic taxonomy and epidemiology of Campylobacter hyointestinalis; discovery in New Zealand farmed ruminants.</title>
        <authorList>
            <person name="Wilkinson D.A."/>
            <person name="Fayaz A."/>
            <person name="Biggs P.J."/>
            <person name="Midwinter A.C."/>
        </authorList>
    </citation>
    <scope>NUCLEOTIDE SEQUENCE [LARGE SCALE GENOMIC DNA]</scope>
    <source>
        <strain evidence="1 2">S1614a</strain>
    </source>
</reference>
<accession>A0A2S5J574</accession>
<dbReference type="AlphaFoldDB" id="A0A2S5J574"/>
<dbReference type="Proteomes" id="UP000239685">
    <property type="component" value="Unassembled WGS sequence"/>
</dbReference>
<comment type="caution">
    <text evidence="1">The sequence shown here is derived from an EMBL/GenBank/DDBJ whole genome shotgun (WGS) entry which is preliminary data.</text>
</comment>
<gene>
    <name evidence="1" type="ORF">CDQ78_03775</name>
</gene>